<gene>
    <name evidence="2" type="ORF">GQ607_013688</name>
</gene>
<evidence type="ECO:0000313" key="3">
    <source>
        <dbReference type="Proteomes" id="UP000434172"/>
    </source>
</evidence>
<sequence length="124" mass="13918">MDDRGQGCSITAFAGFSAAFKTRTPRTASRLPPFTTRTTEAARIATFRQFAPSLSVLYKNRHESRGHLVLSSFTEPSPTPTHRFSPLLRPSQLQLVAGRRSSDDDDYDDDDIRASRSFSPRIRL</sequence>
<accession>A0A8H3ZKL9</accession>
<dbReference type="Proteomes" id="UP000434172">
    <property type="component" value="Unassembled WGS sequence"/>
</dbReference>
<comment type="caution">
    <text evidence="2">The sequence shown here is derived from an EMBL/GenBank/DDBJ whole genome shotgun (WGS) entry which is preliminary data.</text>
</comment>
<protein>
    <submittedName>
        <fullName evidence="2">Uncharacterized protein</fullName>
    </submittedName>
</protein>
<dbReference type="AlphaFoldDB" id="A0A8H3ZKL9"/>
<evidence type="ECO:0000256" key="1">
    <source>
        <dbReference type="SAM" id="MobiDB-lite"/>
    </source>
</evidence>
<proteinExistence type="predicted"/>
<dbReference type="EMBL" id="WOWK01000100">
    <property type="protein sequence ID" value="KAF0319147.1"/>
    <property type="molecule type" value="Genomic_DNA"/>
</dbReference>
<evidence type="ECO:0000313" key="2">
    <source>
        <dbReference type="EMBL" id="KAF0319147.1"/>
    </source>
</evidence>
<keyword evidence="3" id="KW-1185">Reference proteome</keyword>
<feature type="compositionally biased region" description="Polar residues" evidence="1">
    <location>
        <begin position="71"/>
        <end position="82"/>
    </location>
</feature>
<reference evidence="2 3" key="1">
    <citation type="submission" date="2019-12" db="EMBL/GenBank/DDBJ databases">
        <title>A genome sequence resource for the geographically widespread anthracnose pathogen Colletotrichum asianum.</title>
        <authorList>
            <person name="Meng Y."/>
        </authorList>
    </citation>
    <scope>NUCLEOTIDE SEQUENCE [LARGE SCALE GENOMIC DNA]</scope>
    <source>
        <strain evidence="2 3">ICMP 18580</strain>
    </source>
</reference>
<feature type="region of interest" description="Disordered" evidence="1">
    <location>
        <begin position="69"/>
        <end position="124"/>
    </location>
</feature>
<name>A0A8H3ZKL9_9PEZI</name>
<organism evidence="2 3">
    <name type="scientific">Colletotrichum asianum</name>
    <dbReference type="NCBI Taxonomy" id="702518"/>
    <lineage>
        <taxon>Eukaryota</taxon>
        <taxon>Fungi</taxon>
        <taxon>Dikarya</taxon>
        <taxon>Ascomycota</taxon>
        <taxon>Pezizomycotina</taxon>
        <taxon>Sordariomycetes</taxon>
        <taxon>Hypocreomycetidae</taxon>
        <taxon>Glomerellales</taxon>
        <taxon>Glomerellaceae</taxon>
        <taxon>Colletotrichum</taxon>
        <taxon>Colletotrichum gloeosporioides species complex</taxon>
    </lineage>
</organism>